<reference evidence="2 3" key="1">
    <citation type="journal article" date="2011" name="Int. J. Syst. Evol. Microbiol.">
        <title>Description of Undibacterium oligocarboniphilum sp. nov., isolated from purified water, and Undibacterium pigrum strain CCUG 49012 as the type strain of Undibacterium parvum sp. nov., and emended descriptions of the genus Undibacterium and the species Undibacterium pigrum.</title>
        <authorList>
            <person name="Eder W."/>
            <person name="Wanner G."/>
            <person name="Ludwig W."/>
            <person name="Busse H.J."/>
            <person name="Ziemke-Kageler F."/>
            <person name="Lang E."/>
        </authorList>
    </citation>
    <scope>NUCLEOTIDE SEQUENCE [LARGE SCALE GENOMIC DNA]</scope>
    <source>
        <strain evidence="2 3">DSM 23061</strain>
    </source>
</reference>
<dbReference type="RefSeq" id="WP_126126576.1">
    <property type="nucleotide sequence ID" value="NZ_CP034464.1"/>
</dbReference>
<dbReference type="OrthoDB" id="6882268at2"/>
<dbReference type="AlphaFoldDB" id="A0A3Q9BQ42"/>
<proteinExistence type="predicted"/>
<evidence type="ECO:0000313" key="2">
    <source>
        <dbReference type="EMBL" id="AZP11177.1"/>
    </source>
</evidence>
<accession>A0A3Q9BQ42</accession>
<name>A0A3Q9BQ42_9BURK</name>
<dbReference type="Pfam" id="PF10881">
    <property type="entry name" value="DUF2726"/>
    <property type="match status" value="1"/>
</dbReference>
<dbReference type="Proteomes" id="UP000275663">
    <property type="component" value="Chromosome"/>
</dbReference>
<evidence type="ECO:0000313" key="3">
    <source>
        <dbReference type="Proteomes" id="UP000275663"/>
    </source>
</evidence>
<evidence type="ECO:0000259" key="1">
    <source>
        <dbReference type="Pfam" id="PF10881"/>
    </source>
</evidence>
<sequence>MFSRLLKKNKPSIPNYEEKRFFRHEDEIFYGRLRRALPNCYIFPKVELSALMEPVSMSEKQRLAELEQLKGRKVDYAIFDASLGLLCVIELSAQAESEDSQVSNSEYLKSAGIKSIRWNQNPLPSSDQILRTLAPFSSLASPKPDIAASTVIKTSYVEAPKTLDTVQVMYQSDPEPSNIMGLTVAAIERLAPNGHLKTRYPHVWQRICLFSTEPKHLKKYLASLFLQDRGVERAGFPAEVIKEITDIQGENERFLQVSMPRGTTWDTTFINR</sequence>
<dbReference type="KEGG" id="upv:EJN92_03645"/>
<protein>
    <submittedName>
        <fullName evidence="2">DUF2726 domain-containing protein</fullName>
    </submittedName>
</protein>
<gene>
    <name evidence="2" type="ORF">EJN92_03645</name>
</gene>
<dbReference type="InterPro" id="IPR024402">
    <property type="entry name" value="DUF2726"/>
</dbReference>
<keyword evidence="3" id="KW-1185">Reference proteome</keyword>
<dbReference type="EMBL" id="CP034464">
    <property type="protein sequence ID" value="AZP11177.1"/>
    <property type="molecule type" value="Genomic_DNA"/>
</dbReference>
<organism evidence="2 3">
    <name type="scientific">Undibacterium parvum</name>
    <dbReference type="NCBI Taxonomy" id="401471"/>
    <lineage>
        <taxon>Bacteria</taxon>
        <taxon>Pseudomonadati</taxon>
        <taxon>Pseudomonadota</taxon>
        <taxon>Betaproteobacteria</taxon>
        <taxon>Burkholderiales</taxon>
        <taxon>Oxalobacteraceae</taxon>
        <taxon>Undibacterium</taxon>
    </lineage>
</organism>
<feature type="domain" description="DUF2726" evidence="1">
    <location>
        <begin position="21"/>
        <end position="129"/>
    </location>
</feature>